<evidence type="ECO:0000256" key="9">
    <source>
        <dbReference type="ARBA" id="ARBA00022989"/>
    </source>
</evidence>
<reference evidence="16" key="1">
    <citation type="submission" date="2016-10" db="EMBL/GenBank/DDBJ databases">
        <authorList>
            <person name="Varghese N."/>
            <person name="Submissions S."/>
        </authorList>
    </citation>
    <scope>NUCLEOTIDE SEQUENCE [LARGE SCALE GENOMIC DNA]</scope>
    <source>
        <strain evidence="16">Nm71</strain>
    </source>
</reference>
<keyword evidence="15" id="KW-0969">Cilium</keyword>
<dbReference type="GO" id="GO:0009306">
    <property type="term" value="P:protein secretion"/>
    <property type="evidence" value="ECO:0007669"/>
    <property type="project" value="InterPro"/>
</dbReference>
<dbReference type="PANTHER" id="PTHR30531:SF12">
    <property type="entry name" value="FLAGELLAR BIOSYNTHETIC PROTEIN FLHB"/>
    <property type="match status" value="1"/>
</dbReference>
<evidence type="ECO:0000256" key="5">
    <source>
        <dbReference type="ARBA" id="ARBA00022475"/>
    </source>
</evidence>
<dbReference type="Gene3D" id="6.10.250.2080">
    <property type="match status" value="1"/>
</dbReference>
<evidence type="ECO:0000256" key="8">
    <source>
        <dbReference type="ARBA" id="ARBA00022927"/>
    </source>
</evidence>
<evidence type="ECO:0000256" key="12">
    <source>
        <dbReference type="ARBA" id="ARBA00025078"/>
    </source>
</evidence>
<feature type="transmembrane region" description="Helical" evidence="13">
    <location>
        <begin position="90"/>
        <end position="117"/>
    </location>
</feature>
<dbReference type="Pfam" id="PF01312">
    <property type="entry name" value="Bac_export_2"/>
    <property type="match status" value="1"/>
</dbReference>
<dbReference type="InterPro" id="IPR006136">
    <property type="entry name" value="FlhB"/>
</dbReference>
<accession>A0A1I0CKN6</accession>
<gene>
    <name evidence="13" type="primary">flhB</name>
    <name evidence="15" type="ORF">SAMN05216326_11527</name>
</gene>
<keyword evidence="15" id="KW-0966">Cell projection</keyword>
<keyword evidence="6 13" id="KW-0812">Transmembrane</keyword>
<protein>
    <recommendedName>
        <fullName evidence="3 13">Flagellar biosynthetic protein FlhB</fullName>
    </recommendedName>
</protein>
<keyword evidence="10 13" id="KW-0472">Membrane</keyword>
<name>A0A1I0CKN6_9PROT</name>
<evidence type="ECO:0000256" key="4">
    <source>
        <dbReference type="ARBA" id="ARBA00022448"/>
    </source>
</evidence>
<keyword evidence="9 13" id="KW-1133">Transmembrane helix</keyword>
<evidence type="ECO:0000256" key="1">
    <source>
        <dbReference type="ARBA" id="ARBA00004651"/>
    </source>
</evidence>
<keyword evidence="5 13" id="KW-1003">Cell membrane</keyword>
<evidence type="ECO:0000256" key="10">
    <source>
        <dbReference type="ARBA" id="ARBA00023136"/>
    </source>
</evidence>
<keyword evidence="4 13" id="KW-0813">Transport</keyword>
<feature type="compositionally biased region" description="Basic and acidic residues" evidence="14">
    <location>
        <begin position="7"/>
        <end position="25"/>
    </location>
</feature>
<organism evidence="15 16">
    <name type="scientific">Nitrosomonas marina</name>
    <dbReference type="NCBI Taxonomy" id="917"/>
    <lineage>
        <taxon>Bacteria</taxon>
        <taxon>Pseudomonadati</taxon>
        <taxon>Pseudomonadota</taxon>
        <taxon>Betaproteobacteria</taxon>
        <taxon>Nitrosomonadales</taxon>
        <taxon>Nitrosomonadaceae</taxon>
        <taxon>Nitrosomonas</taxon>
    </lineage>
</organism>
<feature type="transmembrane region" description="Helical" evidence="13">
    <location>
        <begin position="33"/>
        <end position="51"/>
    </location>
</feature>
<proteinExistence type="inferred from homology"/>
<feature type="transmembrane region" description="Helical" evidence="13">
    <location>
        <begin position="189"/>
        <end position="214"/>
    </location>
</feature>
<keyword evidence="11 13" id="KW-1006">Bacterial flagellum protein export</keyword>
<evidence type="ECO:0000256" key="13">
    <source>
        <dbReference type="RuleBase" id="RU364091"/>
    </source>
</evidence>
<dbReference type="SUPFAM" id="SSF160544">
    <property type="entry name" value="EscU C-terminal domain-like"/>
    <property type="match status" value="1"/>
</dbReference>
<feature type="region of interest" description="Disordered" evidence="14">
    <location>
        <begin position="359"/>
        <end position="382"/>
    </location>
</feature>
<dbReference type="PRINTS" id="PR00950">
    <property type="entry name" value="TYPE3IMSPROT"/>
</dbReference>
<comment type="function">
    <text evidence="12 13">Required for formation of the rod structure in the basal body of the flagellar apparatus. Together with FliI and FliH, may constitute the export apparatus of flagellin.</text>
</comment>
<dbReference type="FunFam" id="3.40.1690.10:FF:000001">
    <property type="entry name" value="Flagellar biosynthetic protein FlhB"/>
    <property type="match status" value="1"/>
</dbReference>
<evidence type="ECO:0000256" key="6">
    <source>
        <dbReference type="ARBA" id="ARBA00022692"/>
    </source>
</evidence>
<evidence type="ECO:0000256" key="7">
    <source>
        <dbReference type="ARBA" id="ARBA00022795"/>
    </source>
</evidence>
<dbReference type="AlphaFoldDB" id="A0A1I0CKN6"/>
<sequence length="382" mass="42155">MAEDSDLERTEEATPQRIQKAREEGQVARSQELTTFVLLLTAAAGLIFMGGKLVEQLSDIMHAGMQIDRNMAFQADLIVKRLSQLSIEGLWSLIPLLILLIVAAFAAPMLLSGWLFSSKALIPDFKRLNPVSGFGRIFSIHGLTELLKAIAKTLVVGSVAALVIWGNRDSVLSLIAIPVISGVNRTGELLVLSFLLITGAMILIVAIDVPFQLWSHAKKLRMTKEEIRREAKESEGDPLVKGRIRSLQREAARRRMMSEVPEADVIVTNPTHYAVALRYKSNSMRAPKVVAKGVHLLAARIRELGEAHHIPILEAPPLARALYHHAELDAEIPEKLYAAVAEVLAYIFQLQRYQNFGGDKPAPPGEINVPQELDVLPSDNNE</sequence>
<evidence type="ECO:0000256" key="2">
    <source>
        <dbReference type="ARBA" id="ARBA00010690"/>
    </source>
</evidence>
<keyword evidence="16" id="KW-1185">Reference proteome</keyword>
<evidence type="ECO:0000313" key="16">
    <source>
        <dbReference type="Proteomes" id="UP000199345"/>
    </source>
</evidence>
<evidence type="ECO:0000256" key="11">
    <source>
        <dbReference type="ARBA" id="ARBA00023225"/>
    </source>
</evidence>
<dbReference type="RefSeq" id="WP_090658642.1">
    <property type="nucleotide sequence ID" value="NZ_FOIA01000015.1"/>
</dbReference>
<feature type="region of interest" description="Disordered" evidence="14">
    <location>
        <begin position="1"/>
        <end position="25"/>
    </location>
</feature>
<dbReference type="InterPro" id="IPR029025">
    <property type="entry name" value="T3SS_substrate_exporter_C"/>
</dbReference>
<dbReference type="GO" id="GO:0005886">
    <property type="term" value="C:plasma membrane"/>
    <property type="evidence" value="ECO:0007669"/>
    <property type="project" value="UniProtKB-SubCell"/>
</dbReference>
<dbReference type="PANTHER" id="PTHR30531">
    <property type="entry name" value="FLAGELLAR BIOSYNTHETIC PROTEIN FLHB"/>
    <property type="match status" value="1"/>
</dbReference>
<comment type="similarity">
    <text evidence="2 13">Belongs to the type III secretion exporter family.</text>
</comment>
<keyword evidence="8 13" id="KW-0653">Protein transport</keyword>
<dbReference type="InterPro" id="IPR006135">
    <property type="entry name" value="T3SS_substrate_exporter"/>
</dbReference>
<dbReference type="EMBL" id="FOIA01000015">
    <property type="protein sequence ID" value="SET19999.1"/>
    <property type="molecule type" value="Genomic_DNA"/>
</dbReference>
<keyword evidence="15" id="KW-0282">Flagellum</keyword>
<comment type="caution">
    <text evidence="13">Lacks conserved residue(s) required for the propagation of feature annotation.</text>
</comment>
<evidence type="ECO:0000256" key="3">
    <source>
        <dbReference type="ARBA" id="ARBA00021622"/>
    </source>
</evidence>
<dbReference type="NCBIfam" id="TIGR00328">
    <property type="entry name" value="flhB"/>
    <property type="match status" value="1"/>
</dbReference>
<keyword evidence="7 13" id="KW-1005">Bacterial flagellum biogenesis</keyword>
<dbReference type="Proteomes" id="UP000199345">
    <property type="component" value="Unassembled WGS sequence"/>
</dbReference>
<dbReference type="Gene3D" id="3.40.1690.10">
    <property type="entry name" value="secretion proteins EscU"/>
    <property type="match status" value="1"/>
</dbReference>
<evidence type="ECO:0000256" key="14">
    <source>
        <dbReference type="SAM" id="MobiDB-lite"/>
    </source>
</evidence>
<dbReference type="GO" id="GO:0044780">
    <property type="term" value="P:bacterial-type flagellum assembly"/>
    <property type="evidence" value="ECO:0007669"/>
    <property type="project" value="InterPro"/>
</dbReference>
<evidence type="ECO:0000313" key="15">
    <source>
        <dbReference type="EMBL" id="SET19999.1"/>
    </source>
</evidence>
<comment type="subcellular location">
    <subcellularLocation>
        <location evidence="1">Cell membrane</location>
        <topology evidence="1">Multi-pass membrane protein</topology>
    </subcellularLocation>
</comment>
<dbReference type="OrthoDB" id="9807950at2"/>